<dbReference type="AlphaFoldDB" id="A0A285RZQ0"/>
<dbReference type="RefSeq" id="WP_097174326.1">
    <property type="nucleotide sequence ID" value="NZ_OBML01000003.1"/>
</dbReference>
<dbReference type="PANTHER" id="PTHR43881">
    <property type="entry name" value="GAMMA-GLUTAMYLTRANSPEPTIDASE (AFU_ORTHOLOGUE AFUA_4G13580)"/>
    <property type="match status" value="1"/>
</dbReference>
<proteinExistence type="predicted"/>
<dbReference type="InterPro" id="IPR052896">
    <property type="entry name" value="GGT-like_enzyme"/>
</dbReference>
<sequence>MRDFHAPGRSCVHATTAMAATSHPLASATALEMLQAGGNAVDAAVAASAVLAVVEPQMTGIGGDCFAIVARPDGSIHGINGSGPAPKAATPARLAELGVTSIDPQGPHSVTVPGAIRAWHDLLSAHGRRGFAEVLKRAIAYAKDGYPVAPRVAHDWAQAVPKLAADPGARESYLFGGTAPKPGDIVRQPALARTLQKIASEGPSGFYEGEVARDIVDTLAARGGLMSLDDLAGMSTLPMPPVIRSYRGIDVAELPPNGQGFIALVMLGLLKRFDLASLDPLGTTRFHLELEAGRLAYSVRDLFLADPDHMQHGPDAFLSSSYLDRLAARISPTARIPEIPPALLGPSSDTIYLTVVDGDGMAVSFINSVYKSFGSGICAPKSGVMLQNRGACFRLEPGHPNCIDGGKRPLHTIIPAMAMKDGRPYLSFGVMGGGYQPCGHAHVLSNIVDFGMDPQEAIDTPRMFFDETTHVLQAERHVPQDTVDGLRKLGHQVDIVQEAIGGGQAILIDRSRSVLIGGSDPRKDGCAIGY</sequence>
<evidence type="ECO:0000313" key="1">
    <source>
        <dbReference type="EMBL" id="SOC00042.1"/>
    </source>
</evidence>
<dbReference type="PRINTS" id="PR01210">
    <property type="entry name" value="GGTRANSPTASE"/>
</dbReference>
<dbReference type="Gene3D" id="1.10.246.130">
    <property type="match status" value="1"/>
</dbReference>
<dbReference type="InterPro" id="IPR043137">
    <property type="entry name" value="GGT_ssub_C"/>
</dbReference>
<keyword evidence="1" id="KW-0808">Transferase</keyword>
<dbReference type="STRING" id="538381.GCA_001696535_04324"/>
<keyword evidence="2" id="KW-1185">Reference proteome</keyword>
<dbReference type="InterPro" id="IPR043138">
    <property type="entry name" value="GGT_lsub"/>
</dbReference>
<dbReference type="PANTHER" id="PTHR43881:SF1">
    <property type="entry name" value="GAMMA-GLUTAMYLTRANSPEPTIDASE (AFU_ORTHOLOGUE AFUA_4G13580)"/>
    <property type="match status" value="1"/>
</dbReference>
<protein>
    <submittedName>
        <fullName evidence="1">Gamma-glutamyltransferase 2. Threonine peptidase. MEROPS family T03</fullName>
    </submittedName>
</protein>
<dbReference type="Proteomes" id="UP000219331">
    <property type="component" value="Unassembled WGS sequence"/>
</dbReference>
<reference evidence="1 2" key="1">
    <citation type="submission" date="2017-08" db="EMBL/GenBank/DDBJ databases">
        <authorList>
            <person name="de Groot N.N."/>
        </authorList>
    </citation>
    <scope>NUCLEOTIDE SEQUENCE [LARGE SCALE GENOMIC DNA]</scope>
    <source>
        <strain evidence="1 2">USBA 352</strain>
    </source>
</reference>
<dbReference type="GO" id="GO:0016740">
    <property type="term" value="F:transferase activity"/>
    <property type="evidence" value="ECO:0007669"/>
    <property type="project" value="UniProtKB-KW"/>
</dbReference>
<name>A0A285RZQ0_9HYPH</name>
<dbReference type="EMBL" id="OBML01000003">
    <property type="protein sequence ID" value="SOC00042.1"/>
    <property type="molecule type" value="Genomic_DNA"/>
</dbReference>
<gene>
    <name evidence="1" type="ORF">SAMN05421512_103213</name>
</gene>
<dbReference type="InterPro" id="IPR029055">
    <property type="entry name" value="Ntn_hydrolases_N"/>
</dbReference>
<dbReference type="OrthoDB" id="9781342at2"/>
<dbReference type="Gene3D" id="3.60.20.40">
    <property type="match status" value="1"/>
</dbReference>
<accession>A0A285RZQ0</accession>
<organism evidence="1 2">
    <name type="scientific">Stappia indica</name>
    <dbReference type="NCBI Taxonomy" id="538381"/>
    <lineage>
        <taxon>Bacteria</taxon>
        <taxon>Pseudomonadati</taxon>
        <taxon>Pseudomonadota</taxon>
        <taxon>Alphaproteobacteria</taxon>
        <taxon>Hyphomicrobiales</taxon>
        <taxon>Stappiaceae</taxon>
        <taxon>Stappia</taxon>
    </lineage>
</organism>
<dbReference type="SUPFAM" id="SSF56235">
    <property type="entry name" value="N-terminal nucleophile aminohydrolases (Ntn hydrolases)"/>
    <property type="match status" value="1"/>
</dbReference>
<evidence type="ECO:0000313" key="2">
    <source>
        <dbReference type="Proteomes" id="UP000219331"/>
    </source>
</evidence>
<dbReference type="Pfam" id="PF01019">
    <property type="entry name" value="G_glu_transpept"/>
    <property type="match status" value="1"/>
</dbReference>